<proteinExistence type="predicted"/>
<dbReference type="EMBL" id="CAIL01000256">
    <property type="protein sequence ID" value="CCI15157.1"/>
    <property type="molecule type" value="Genomic_DNA"/>
</dbReference>
<gene>
    <name evidence="1" type="ORF">MICAE_50005</name>
</gene>
<protein>
    <submittedName>
        <fullName evidence="1">Uncharacterized protein</fullName>
    </submittedName>
</protein>
<name>I4GZD3_MICAE</name>
<dbReference type="AlphaFoldDB" id="I4GZD3"/>
<evidence type="ECO:0000313" key="1">
    <source>
        <dbReference type="EMBL" id="CCI15157.1"/>
    </source>
</evidence>
<sequence length="68" mass="7644">MLLRLLEPLKVRRGSWGINKYAGPEFLLLGLLQIMSESHTFVLNQFPLDLNAIHLEIINAIGIGFNSP</sequence>
<accession>I4GZD3</accession>
<comment type="caution">
    <text evidence="1">The sequence shown here is derived from an EMBL/GenBank/DDBJ whole genome shotgun (WGS) entry which is preliminary data.</text>
</comment>
<organism evidence="1 2">
    <name type="scientific">Microcystis aeruginosa PCC 9806</name>
    <dbReference type="NCBI Taxonomy" id="1160282"/>
    <lineage>
        <taxon>Bacteria</taxon>
        <taxon>Bacillati</taxon>
        <taxon>Cyanobacteriota</taxon>
        <taxon>Cyanophyceae</taxon>
        <taxon>Oscillatoriophycideae</taxon>
        <taxon>Chroococcales</taxon>
        <taxon>Microcystaceae</taxon>
        <taxon>Microcystis</taxon>
    </lineage>
</organism>
<dbReference type="Proteomes" id="UP000003273">
    <property type="component" value="Unassembled WGS sequence"/>
</dbReference>
<dbReference type="HOGENOM" id="CLU_2789234_0_0_3"/>
<evidence type="ECO:0000313" key="2">
    <source>
        <dbReference type="Proteomes" id="UP000003273"/>
    </source>
</evidence>
<reference evidence="1 2" key="1">
    <citation type="submission" date="2012-04" db="EMBL/GenBank/DDBJ databases">
        <authorList>
            <person name="Genoscope - CEA"/>
        </authorList>
    </citation>
    <scope>NUCLEOTIDE SEQUENCE [LARGE SCALE GENOMIC DNA]</scope>
    <source>
        <strain evidence="1 2">9806</strain>
    </source>
</reference>